<feature type="region of interest" description="Disordered" evidence="1">
    <location>
        <begin position="1"/>
        <end position="68"/>
    </location>
</feature>
<evidence type="ECO:0000256" key="1">
    <source>
        <dbReference type="SAM" id="MobiDB-lite"/>
    </source>
</evidence>
<organism evidence="2 3">
    <name type="scientific">Liparis tanakae</name>
    <name type="common">Tanaka's snailfish</name>
    <dbReference type="NCBI Taxonomy" id="230148"/>
    <lineage>
        <taxon>Eukaryota</taxon>
        <taxon>Metazoa</taxon>
        <taxon>Chordata</taxon>
        <taxon>Craniata</taxon>
        <taxon>Vertebrata</taxon>
        <taxon>Euteleostomi</taxon>
        <taxon>Actinopterygii</taxon>
        <taxon>Neopterygii</taxon>
        <taxon>Teleostei</taxon>
        <taxon>Neoteleostei</taxon>
        <taxon>Acanthomorphata</taxon>
        <taxon>Eupercaria</taxon>
        <taxon>Perciformes</taxon>
        <taxon>Cottioidei</taxon>
        <taxon>Cottales</taxon>
        <taxon>Liparidae</taxon>
        <taxon>Liparis</taxon>
    </lineage>
</organism>
<protein>
    <submittedName>
        <fullName evidence="2">Uncharacterized protein</fullName>
    </submittedName>
</protein>
<comment type="caution">
    <text evidence="2">The sequence shown here is derived from an EMBL/GenBank/DDBJ whole genome shotgun (WGS) entry which is preliminary data.</text>
</comment>
<gene>
    <name evidence="2" type="ORF">EYF80_042766</name>
</gene>
<dbReference type="AlphaFoldDB" id="A0A4Z2G2B1"/>
<evidence type="ECO:0000313" key="3">
    <source>
        <dbReference type="Proteomes" id="UP000314294"/>
    </source>
</evidence>
<name>A0A4Z2G2B1_9TELE</name>
<dbReference type="Proteomes" id="UP000314294">
    <property type="component" value="Unassembled WGS sequence"/>
</dbReference>
<sequence length="68" mass="6720">MAGATIGLPPAHQDYLTPEPRHTADGSSSGSGGQQGSQGSQVVSAGRASLTGDAERAASARHGNMQST</sequence>
<accession>A0A4Z2G2B1</accession>
<evidence type="ECO:0000313" key="2">
    <source>
        <dbReference type="EMBL" id="TNN47033.1"/>
    </source>
</evidence>
<reference evidence="2 3" key="1">
    <citation type="submission" date="2019-03" db="EMBL/GenBank/DDBJ databases">
        <title>First draft genome of Liparis tanakae, snailfish: a comprehensive survey of snailfish specific genes.</title>
        <authorList>
            <person name="Kim W."/>
            <person name="Song I."/>
            <person name="Jeong J.-H."/>
            <person name="Kim D."/>
            <person name="Kim S."/>
            <person name="Ryu S."/>
            <person name="Song J.Y."/>
            <person name="Lee S.K."/>
        </authorList>
    </citation>
    <scope>NUCLEOTIDE SEQUENCE [LARGE SCALE GENOMIC DNA]</scope>
    <source>
        <tissue evidence="2">Muscle</tissue>
    </source>
</reference>
<proteinExistence type="predicted"/>
<keyword evidence="3" id="KW-1185">Reference proteome</keyword>
<dbReference type="EMBL" id="SRLO01000760">
    <property type="protein sequence ID" value="TNN47033.1"/>
    <property type="molecule type" value="Genomic_DNA"/>
</dbReference>